<dbReference type="Proteomes" id="UP000039865">
    <property type="component" value="Unassembled WGS sequence"/>
</dbReference>
<dbReference type="OMA" id="YTVFTPY"/>
<evidence type="ECO:0000256" key="3">
    <source>
        <dbReference type="ARBA" id="ARBA00022827"/>
    </source>
</evidence>
<dbReference type="InterPro" id="IPR014729">
    <property type="entry name" value="Rossmann-like_a/b/a_fold"/>
</dbReference>
<dbReference type="SUPFAM" id="SSF52425">
    <property type="entry name" value="Cryptochrome/photolyase, N-terminal domain"/>
    <property type="match status" value="1"/>
</dbReference>
<keyword evidence="2 4" id="KW-0285">Flavoprotein</keyword>
<keyword evidence="9" id="KW-1185">Reference proteome</keyword>
<proteinExistence type="inferred from homology"/>
<evidence type="ECO:0000256" key="6">
    <source>
        <dbReference type="SAM" id="MobiDB-lite"/>
    </source>
</evidence>
<accession>A0A078AAU7</accession>
<dbReference type="SUPFAM" id="SSF48173">
    <property type="entry name" value="Cryptochrome/photolyase FAD-binding domain"/>
    <property type="match status" value="1"/>
</dbReference>
<feature type="domain" description="Photolyase/cryptochrome alpha/beta" evidence="7">
    <location>
        <begin position="7"/>
        <end position="133"/>
    </location>
</feature>
<dbReference type="InParanoid" id="A0A078AAU7"/>
<dbReference type="EMBL" id="CCKQ01006592">
    <property type="protein sequence ID" value="CDW77913.1"/>
    <property type="molecule type" value="Genomic_DNA"/>
</dbReference>
<protein>
    <submittedName>
        <fullName evidence="8">Cryptochrome 5</fullName>
    </submittedName>
</protein>
<dbReference type="Pfam" id="PF00875">
    <property type="entry name" value="DNA_photolyase"/>
    <property type="match status" value="1"/>
</dbReference>
<reference evidence="8 9" key="1">
    <citation type="submission" date="2014-06" db="EMBL/GenBank/DDBJ databases">
        <authorList>
            <person name="Swart Estienne"/>
        </authorList>
    </citation>
    <scope>NUCLEOTIDE SEQUENCE [LARGE SCALE GENOMIC DNA]</scope>
    <source>
        <strain evidence="8 9">130c</strain>
    </source>
</reference>
<dbReference type="PROSITE" id="PS51645">
    <property type="entry name" value="PHR_CRY_ALPHA_BETA"/>
    <property type="match status" value="1"/>
</dbReference>
<dbReference type="OrthoDB" id="309753at2759"/>
<dbReference type="GO" id="GO:0071949">
    <property type="term" value="F:FAD binding"/>
    <property type="evidence" value="ECO:0007669"/>
    <property type="project" value="TreeGrafter"/>
</dbReference>
<dbReference type="GO" id="GO:0003904">
    <property type="term" value="F:deoxyribodipyrimidine photo-lyase activity"/>
    <property type="evidence" value="ECO:0007669"/>
    <property type="project" value="TreeGrafter"/>
</dbReference>
<dbReference type="InterPro" id="IPR036134">
    <property type="entry name" value="Crypto/Photolyase_FAD-like_sf"/>
</dbReference>
<keyword evidence="3 4" id="KW-0274">FAD</keyword>
<name>A0A078AAU7_STYLE</name>
<sequence>METISKKFTIYWFRKCQRIHDNKGLLDSSIQKNLLPIFILDPWFIKSDKTGTNRIKFLLESLSDLNANLKTYNSNLIILYGNPSDIFEKLAKHSENLYFELDTEPYALDRDRKVQKICEKEGVQVHRNAGHTLLKLADLAQAGESCKNMGDFLQFIKESMIDKPLEKPDDLPSLPADYEKILKSLKIEYSNQVPSLSEIDRNENEATASLKGGETEALNIMNDYLKDKKKVNNFSKPFTSPNSLKPSTTTLSPYLKFGCLSPRLFYHNLKKVMDRNATQPPVSLVGQLFWREFFYSKSYTVKNFDKMVGNPICKQMNWERNEEIIRKWEMGQTGFPAIDAVMNQLRQEGWMHHLGRHLVACFLTRGHLYQHWEAGRDVFDKYLLDADYALNNANWMWLSCSSFFSQYWKVYSPISFFQKTDKNGDFIRKYVPQLKHYPAEFIYEPHKAPIMVQKRCKCIIGEDYPLPIIDYKKEGAINMQRMKQVFADSKDQSIKEEKKSISVTPKKGKVVKEESKSNTKTIKDFMSDKNQVKKAAEEWALGEDQNIQNDKKAIHSNQNLSSKSRKKSLKQ</sequence>
<dbReference type="AlphaFoldDB" id="A0A078AAU7"/>
<feature type="site" description="Electron transfer via tryptophanyl radical" evidence="5">
    <location>
        <position position="318"/>
    </location>
</feature>
<feature type="site" description="Electron transfer via tryptophanyl radical" evidence="5">
    <location>
        <position position="395"/>
    </location>
</feature>
<dbReference type="Gene3D" id="1.10.579.10">
    <property type="entry name" value="DNA Cyclobutane Dipyrimidine Photolyase, subunit A, domain 3"/>
    <property type="match status" value="1"/>
</dbReference>
<feature type="binding site" evidence="4">
    <location>
        <begin position="248"/>
        <end position="252"/>
    </location>
    <ligand>
        <name>FAD</name>
        <dbReference type="ChEBI" id="CHEBI:57692"/>
    </ligand>
</feature>
<evidence type="ECO:0000259" key="7">
    <source>
        <dbReference type="PROSITE" id="PS51645"/>
    </source>
</evidence>
<comment type="cofactor">
    <cofactor evidence="4">
        <name>FAD</name>
        <dbReference type="ChEBI" id="CHEBI:57692"/>
    </cofactor>
    <text evidence="4">Binds 1 FAD per subunit.</text>
</comment>
<feature type="binding site" evidence="4">
    <location>
        <begin position="287"/>
        <end position="294"/>
    </location>
    <ligand>
        <name>FAD</name>
        <dbReference type="ChEBI" id="CHEBI:57692"/>
    </ligand>
</feature>
<dbReference type="GO" id="GO:0005634">
    <property type="term" value="C:nucleus"/>
    <property type="evidence" value="ECO:0007669"/>
    <property type="project" value="TreeGrafter"/>
</dbReference>
<comment type="similarity">
    <text evidence="1">Belongs to the DNA photolyase class-1 family.</text>
</comment>
<dbReference type="GO" id="GO:0043153">
    <property type="term" value="P:entrainment of circadian clock by photoperiod"/>
    <property type="evidence" value="ECO:0007669"/>
    <property type="project" value="TreeGrafter"/>
</dbReference>
<evidence type="ECO:0000256" key="2">
    <source>
        <dbReference type="ARBA" id="ARBA00022630"/>
    </source>
</evidence>
<dbReference type="InterPro" id="IPR002081">
    <property type="entry name" value="Cryptochrome/DNA_photolyase_1"/>
</dbReference>
<feature type="site" description="Electron transfer via tryptophanyl radical" evidence="5">
    <location>
        <position position="372"/>
    </location>
</feature>
<dbReference type="PANTHER" id="PTHR11455">
    <property type="entry name" value="CRYPTOCHROME"/>
    <property type="match status" value="1"/>
</dbReference>
<evidence type="ECO:0000313" key="9">
    <source>
        <dbReference type="Proteomes" id="UP000039865"/>
    </source>
</evidence>
<dbReference type="PANTHER" id="PTHR11455:SF9">
    <property type="entry name" value="CRYPTOCHROME CIRCADIAN CLOCK 5 ISOFORM X1"/>
    <property type="match status" value="1"/>
</dbReference>
<dbReference type="InterPro" id="IPR005101">
    <property type="entry name" value="Cryptochr/Photolyase_FAD-bd"/>
</dbReference>
<dbReference type="GO" id="GO:0003677">
    <property type="term" value="F:DNA binding"/>
    <property type="evidence" value="ECO:0007669"/>
    <property type="project" value="TreeGrafter"/>
</dbReference>
<feature type="region of interest" description="Disordered" evidence="6">
    <location>
        <begin position="542"/>
        <end position="571"/>
    </location>
</feature>
<dbReference type="InterPro" id="IPR036155">
    <property type="entry name" value="Crypto/Photolyase_N_sf"/>
</dbReference>
<evidence type="ECO:0000256" key="4">
    <source>
        <dbReference type="PIRSR" id="PIRSR602081-1"/>
    </source>
</evidence>
<gene>
    <name evidence="8" type="primary">Contig7329.g7828</name>
    <name evidence="8" type="ORF">STYLEM_6881</name>
</gene>
<evidence type="ECO:0000256" key="1">
    <source>
        <dbReference type="ARBA" id="ARBA00005862"/>
    </source>
</evidence>
<evidence type="ECO:0000313" key="8">
    <source>
        <dbReference type="EMBL" id="CDW77913.1"/>
    </source>
</evidence>
<dbReference type="GO" id="GO:0005737">
    <property type="term" value="C:cytoplasm"/>
    <property type="evidence" value="ECO:0007669"/>
    <property type="project" value="TreeGrafter"/>
</dbReference>
<dbReference type="Gene3D" id="3.40.50.620">
    <property type="entry name" value="HUPs"/>
    <property type="match status" value="1"/>
</dbReference>
<feature type="binding site" evidence="4">
    <location>
        <begin position="385"/>
        <end position="387"/>
    </location>
    <ligand>
        <name>FAD</name>
        <dbReference type="ChEBI" id="CHEBI:57692"/>
    </ligand>
</feature>
<organism evidence="8 9">
    <name type="scientific">Stylonychia lemnae</name>
    <name type="common">Ciliate</name>
    <dbReference type="NCBI Taxonomy" id="5949"/>
    <lineage>
        <taxon>Eukaryota</taxon>
        <taxon>Sar</taxon>
        <taxon>Alveolata</taxon>
        <taxon>Ciliophora</taxon>
        <taxon>Intramacronucleata</taxon>
        <taxon>Spirotrichea</taxon>
        <taxon>Stichotrichia</taxon>
        <taxon>Sporadotrichida</taxon>
        <taxon>Oxytrichidae</taxon>
        <taxon>Stylonychinae</taxon>
        <taxon>Stylonychia</taxon>
    </lineage>
</organism>
<evidence type="ECO:0000256" key="5">
    <source>
        <dbReference type="PIRSR" id="PIRSR602081-2"/>
    </source>
</evidence>
<dbReference type="Gene3D" id="1.25.40.80">
    <property type="match status" value="1"/>
</dbReference>
<dbReference type="Pfam" id="PF03441">
    <property type="entry name" value="FAD_binding_7"/>
    <property type="match status" value="1"/>
</dbReference>
<dbReference type="GO" id="GO:0032922">
    <property type="term" value="P:circadian regulation of gene expression"/>
    <property type="evidence" value="ECO:0007669"/>
    <property type="project" value="TreeGrafter"/>
</dbReference>
<dbReference type="InterPro" id="IPR006050">
    <property type="entry name" value="DNA_photolyase_N"/>
</dbReference>